<reference evidence="3" key="1">
    <citation type="journal article" date="2014" name="Genome Announc.">
        <title>Genome Sequence of Arthrobacter siccitolerans 4J27, a Xeroprotectant-Producing Desiccation-Tolerant Microorganism.</title>
        <authorList>
            <person name="Manzanera M."/>
            <person name="Santa-Cruz-Calvo L."/>
            <person name="Vilchez J.I."/>
            <person name="Garcia-Fontana C."/>
            <person name="Silva-Castro G.A."/>
            <person name="Calvo C."/>
            <person name="Gonzalez-Lopez J."/>
        </authorList>
    </citation>
    <scope>NUCLEOTIDE SEQUENCE [LARGE SCALE GENOMIC DNA]</scope>
    <source>
        <strain evidence="3">4J27</strain>
    </source>
</reference>
<dbReference type="AlphaFoldDB" id="A0A024H5A0"/>
<evidence type="ECO:0000313" key="2">
    <source>
        <dbReference type="EMBL" id="CCQ47183.1"/>
    </source>
</evidence>
<evidence type="ECO:0000313" key="3">
    <source>
        <dbReference type="Proteomes" id="UP000035722"/>
    </source>
</evidence>
<sequence length="74" mass="8139">MLAEESADFPESQEPGEALFATGDRASPFSLSTKEEEEMNTQENENKLQVGGVFEMEFVVAGAAQHSEFLALRQ</sequence>
<name>A0A024H5A0_9MICC</name>
<proteinExistence type="predicted"/>
<dbReference type="Proteomes" id="UP000035722">
    <property type="component" value="Unassembled WGS sequence"/>
</dbReference>
<protein>
    <submittedName>
        <fullName evidence="2">Uncharacterized protein</fullName>
    </submittedName>
</protein>
<accession>A0A024H5A0</accession>
<dbReference type="EMBL" id="CAQI01000048">
    <property type="protein sequence ID" value="CCQ47183.1"/>
    <property type="molecule type" value="Genomic_DNA"/>
</dbReference>
<organism evidence="2 3">
    <name type="scientific">Pseudarthrobacter siccitolerans</name>
    <dbReference type="NCBI Taxonomy" id="861266"/>
    <lineage>
        <taxon>Bacteria</taxon>
        <taxon>Bacillati</taxon>
        <taxon>Actinomycetota</taxon>
        <taxon>Actinomycetes</taxon>
        <taxon>Micrococcales</taxon>
        <taxon>Micrococcaceae</taxon>
        <taxon>Pseudarthrobacter</taxon>
    </lineage>
</organism>
<evidence type="ECO:0000256" key="1">
    <source>
        <dbReference type="SAM" id="MobiDB-lite"/>
    </source>
</evidence>
<feature type="region of interest" description="Disordered" evidence="1">
    <location>
        <begin position="1"/>
        <end position="29"/>
    </location>
</feature>
<keyword evidence="3" id="KW-1185">Reference proteome</keyword>
<comment type="caution">
    <text evidence="2">The sequence shown here is derived from an EMBL/GenBank/DDBJ whole genome shotgun (WGS) entry which is preliminary data.</text>
</comment>
<gene>
    <name evidence="2" type="ORF">ARTSIC4J27_3163</name>
</gene>